<protein>
    <recommendedName>
        <fullName evidence="1">Glycosyl transferase family 1 domain-containing protein</fullName>
    </recommendedName>
</protein>
<proteinExistence type="predicted"/>
<dbReference type="GO" id="GO:0016757">
    <property type="term" value="F:glycosyltransferase activity"/>
    <property type="evidence" value="ECO:0007669"/>
    <property type="project" value="InterPro"/>
</dbReference>
<organism evidence="2 3">
    <name type="scientific">Clostridium thermobutyricum</name>
    <dbReference type="NCBI Taxonomy" id="29372"/>
    <lineage>
        <taxon>Bacteria</taxon>
        <taxon>Bacillati</taxon>
        <taxon>Bacillota</taxon>
        <taxon>Clostridia</taxon>
        <taxon>Eubacteriales</taxon>
        <taxon>Clostridiaceae</taxon>
        <taxon>Clostridium</taxon>
    </lineage>
</organism>
<reference evidence="2 3" key="1">
    <citation type="submission" date="2013-01" db="EMBL/GenBank/DDBJ databases">
        <title>The Genome Sequence of Clostridium colicanis 209318.</title>
        <authorList>
            <consortium name="The Broad Institute Genome Sequencing Platform"/>
            <person name="Earl A."/>
            <person name="Ward D."/>
            <person name="Feldgarden M."/>
            <person name="Gevers D."/>
            <person name="Courvalin P."/>
            <person name="Lambert T."/>
            <person name="Walker B."/>
            <person name="Young S.K."/>
            <person name="Zeng Q."/>
            <person name="Gargeya S."/>
            <person name="Fitzgerald M."/>
            <person name="Haas B."/>
            <person name="Abouelleil A."/>
            <person name="Alvarado L."/>
            <person name="Arachchi H.M."/>
            <person name="Berlin A.M."/>
            <person name="Chapman S.B."/>
            <person name="Dewar J."/>
            <person name="Goldberg J."/>
            <person name="Griggs A."/>
            <person name="Gujja S."/>
            <person name="Hansen M."/>
            <person name="Howarth C."/>
            <person name="Imamovic A."/>
            <person name="Larimer J."/>
            <person name="McCowan C."/>
            <person name="Murphy C."/>
            <person name="Neiman D."/>
            <person name="Pearson M."/>
            <person name="Priest M."/>
            <person name="Roberts A."/>
            <person name="Saif S."/>
            <person name="Shea T."/>
            <person name="Sisk P."/>
            <person name="Sykes S."/>
            <person name="Wortman J."/>
            <person name="Nusbaum C."/>
            <person name="Birren B."/>
        </authorList>
    </citation>
    <scope>NUCLEOTIDE SEQUENCE [LARGE SCALE GENOMIC DNA]</scope>
    <source>
        <strain evidence="2 3">209318</strain>
    </source>
</reference>
<dbReference type="PATRIC" id="fig|999411.4.peg.337"/>
<dbReference type="RefSeq" id="WP_002596856.1">
    <property type="nucleotide sequence ID" value="NZ_KB850956.1"/>
</dbReference>
<dbReference type="SUPFAM" id="SSF53756">
    <property type="entry name" value="UDP-Glycosyltransferase/glycogen phosphorylase"/>
    <property type="match status" value="1"/>
</dbReference>
<sequence length="169" mass="19885">MKKEEIYDICNGIDEHKFSNKYVNLEEKIERRKSILCELGLEDKFNILQGSSINKRRGTDILLKACKRLKDQNKDFNLILLGYGDEIWLRENIKELNMENNIKKFKFQDPKKFYEIADIVTLASRKEGFVLVVIEAMVMEIPVIRSNTEEAFDQIKHSLDGYIFESENN</sequence>
<dbReference type="CDD" id="cd03801">
    <property type="entry name" value="GT4_PimA-like"/>
    <property type="match status" value="1"/>
</dbReference>
<dbReference type="EMBL" id="AGYT01000007">
    <property type="protein sequence ID" value="ENZ03166.1"/>
    <property type="molecule type" value="Genomic_DNA"/>
</dbReference>
<dbReference type="Pfam" id="PF00534">
    <property type="entry name" value="Glycos_transf_1"/>
    <property type="match status" value="1"/>
</dbReference>
<dbReference type="eggNOG" id="COG0438">
    <property type="taxonomic scope" value="Bacteria"/>
</dbReference>
<dbReference type="InterPro" id="IPR001296">
    <property type="entry name" value="Glyco_trans_1"/>
</dbReference>
<evidence type="ECO:0000259" key="1">
    <source>
        <dbReference type="Pfam" id="PF00534"/>
    </source>
</evidence>
<feature type="domain" description="Glycosyl transferase family 1" evidence="1">
    <location>
        <begin position="42"/>
        <end position="168"/>
    </location>
</feature>
<keyword evidence="3" id="KW-1185">Reference proteome</keyword>
<name>N9WJ95_9CLOT</name>
<dbReference type="AlphaFoldDB" id="N9WJ95"/>
<dbReference type="PANTHER" id="PTHR12526:SF630">
    <property type="entry name" value="GLYCOSYLTRANSFERASE"/>
    <property type="match status" value="1"/>
</dbReference>
<dbReference type="Proteomes" id="UP000013097">
    <property type="component" value="Unassembled WGS sequence"/>
</dbReference>
<dbReference type="PANTHER" id="PTHR12526">
    <property type="entry name" value="GLYCOSYLTRANSFERASE"/>
    <property type="match status" value="1"/>
</dbReference>
<dbReference type="Gene3D" id="3.40.50.2000">
    <property type="entry name" value="Glycogen Phosphorylase B"/>
    <property type="match status" value="1"/>
</dbReference>
<evidence type="ECO:0000313" key="3">
    <source>
        <dbReference type="Proteomes" id="UP000013097"/>
    </source>
</evidence>
<evidence type="ECO:0000313" key="2">
    <source>
        <dbReference type="EMBL" id="ENZ03166.1"/>
    </source>
</evidence>
<accession>N9WJ95</accession>
<gene>
    <name evidence="2" type="ORF">HMPREF1092_00352</name>
</gene>
<dbReference type="HOGENOM" id="CLU_1575747_0_0_9"/>
<comment type="caution">
    <text evidence="2">The sequence shown here is derived from an EMBL/GenBank/DDBJ whole genome shotgun (WGS) entry which is preliminary data.</text>
</comment>